<evidence type="ECO:0000259" key="4">
    <source>
        <dbReference type="Pfam" id="PF25137"/>
    </source>
</evidence>
<dbReference type="Proteomes" id="UP000325902">
    <property type="component" value="Unassembled WGS sequence"/>
</dbReference>
<name>A0A5N5D0Z4_9PEZI</name>
<keyword evidence="6" id="KW-1185">Reference proteome</keyword>
<dbReference type="AlphaFoldDB" id="A0A5N5D0Z4"/>
<sequence>MTTTTTTMQPFEYNANPARVIFGPGTLKQLPAELARLHVTAPLLLSTPQQLSQAESLQSLLLAASDSDKPITPAGIFAEATMHTPTSVTERALEVVRASRADAVVSVGGGSTIGLGKALAVRTGLPHVCVPTTYAGSEMTPILGETSEEEGGGGKKTKTTRSDPKILPGTVIYDVELTMTLPAGLSATSGVNAIAHAVEALYARNTNPIITLLALEGTKALATSLPTLVQNPSDTAARTAAQYGAWLCGTCLGSVGMALHHKLCHALGGTLDLPHAETHTIVLPHALAYNAPALPAETLRRLADALPGSEGDPVRGLNVLLGRLGVKRALRDLGMEESGIDVVADVAVRNPYWNPRPVEREGVREVIRRAWAGEEARAV</sequence>
<keyword evidence="1" id="KW-0560">Oxidoreductase</keyword>
<evidence type="ECO:0000259" key="3">
    <source>
        <dbReference type="Pfam" id="PF00465"/>
    </source>
</evidence>
<reference evidence="5 6" key="1">
    <citation type="journal article" date="2019" name="Sci. Rep.">
        <title>A multi-omics analysis of the grapevine pathogen Lasiodiplodia theobromae reveals that temperature affects the expression of virulence- and pathogenicity-related genes.</title>
        <authorList>
            <person name="Felix C."/>
            <person name="Meneses R."/>
            <person name="Goncalves M.F.M."/>
            <person name="Tilleman L."/>
            <person name="Duarte A.S."/>
            <person name="Jorrin-Novo J.V."/>
            <person name="Van de Peer Y."/>
            <person name="Deforce D."/>
            <person name="Van Nieuwerburgh F."/>
            <person name="Esteves A.C."/>
            <person name="Alves A."/>
        </authorList>
    </citation>
    <scope>NUCLEOTIDE SEQUENCE [LARGE SCALE GENOMIC DNA]</scope>
    <source>
        <strain evidence="5 6">LA-SOL3</strain>
    </source>
</reference>
<dbReference type="OrthoDB" id="3360544at2759"/>
<accession>A0A5N5D0Z4</accession>
<comment type="caution">
    <text evidence="5">The sequence shown here is derived from an EMBL/GenBank/DDBJ whole genome shotgun (WGS) entry which is preliminary data.</text>
</comment>
<feature type="domain" description="Alcohol dehydrogenase iron-type/glycerol dehydrogenase GldA" evidence="3">
    <location>
        <begin position="17"/>
        <end position="174"/>
    </location>
</feature>
<gene>
    <name evidence="5" type="primary">tcbF</name>
    <name evidence="5" type="ORF">DBV05_g10287</name>
</gene>
<dbReference type="GO" id="GO:0004022">
    <property type="term" value="F:alcohol dehydrogenase (NAD+) activity"/>
    <property type="evidence" value="ECO:0007669"/>
    <property type="project" value="TreeGrafter"/>
</dbReference>
<evidence type="ECO:0000256" key="1">
    <source>
        <dbReference type="ARBA" id="ARBA00023002"/>
    </source>
</evidence>
<evidence type="ECO:0000313" key="6">
    <source>
        <dbReference type="Proteomes" id="UP000325902"/>
    </source>
</evidence>
<protein>
    <submittedName>
        <fullName evidence="5">Maleylacetate reductase</fullName>
    </submittedName>
</protein>
<evidence type="ECO:0000256" key="2">
    <source>
        <dbReference type="ARBA" id="ARBA00023027"/>
    </source>
</evidence>
<dbReference type="Gene3D" id="1.20.1090.10">
    <property type="entry name" value="Dehydroquinate synthase-like - alpha domain"/>
    <property type="match status" value="1"/>
</dbReference>
<dbReference type="CDD" id="cd08177">
    <property type="entry name" value="MAR"/>
    <property type="match status" value="1"/>
</dbReference>
<dbReference type="EMBL" id="VCHE01000113">
    <property type="protein sequence ID" value="KAB2571064.1"/>
    <property type="molecule type" value="Genomic_DNA"/>
</dbReference>
<feature type="domain" description="Fe-containing alcohol dehydrogenase-like C-terminal" evidence="4">
    <location>
        <begin position="187"/>
        <end position="371"/>
    </location>
</feature>
<dbReference type="InterPro" id="IPR034786">
    <property type="entry name" value="MAR"/>
</dbReference>
<dbReference type="InterPro" id="IPR001670">
    <property type="entry name" value="ADH_Fe/GldA"/>
</dbReference>
<dbReference type="InterPro" id="IPR039697">
    <property type="entry name" value="Alcohol_dehydrogenase_Fe"/>
</dbReference>
<dbReference type="SUPFAM" id="SSF56796">
    <property type="entry name" value="Dehydroquinate synthase-like"/>
    <property type="match status" value="1"/>
</dbReference>
<evidence type="ECO:0000313" key="5">
    <source>
        <dbReference type="EMBL" id="KAB2571064.1"/>
    </source>
</evidence>
<dbReference type="Pfam" id="PF25137">
    <property type="entry name" value="ADH_Fe_C"/>
    <property type="match status" value="1"/>
</dbReference>
<dbReference type="PANTHER" id="PTHR11496">
    <property type="entry name" value="ALCOHOL DEHYDROGENASE"/>
    <property type="match status" value="1"/>
</dbReference>
<dbReference type="GO" id="GO:0018506">
    <property type="term" value="F:maleylacetate reductase activity"/>
    <property type="evidence" value="ECO:0007669"/>
    <property type="project" value="InterPro"/>
</dbReference>
<dbReference type="GO" id="GO:0005739">
    <property type="term" value="C:mitochondrion"/>
    <property type="evidence" value="ECO:0007669"/>
    <property type="project" value="TreeGrafter"/>
</dbReference>
<proteinExistence type="predicted"/>
<dbReference type="InterPro" id="IPR056798">
    <property type="entry name" value="ADH_Fe_C"/>
</dbReference>
<dbReference type="PANTHER" id="PTHR11496:SF105">
    <property type="entry name" value="REDUCTASE, PUTATIVE (AFU_ORTHOLOGUE AFUA_6G07090)-RELATED"/>
    <property type="match status" value="1"/>
</dbReference>
<organism evidence="5 6">
    <name type="scientific">Lasiodiplodia theobromae</name>
    <dbReference type="NCBI Taxonomy" id="45133"/>
    <lineage>
        <taxon>Eukaryota</taxon>
        <taxon>Fungi</taxon>
        <taxon>Dikarya</taxon>
        <taxon>Ascomycota</taxon>
        <taxon>Pezizomycotina</taxon>
        <taxon>Dothideomycetes</taxon>
        <taxon>Dothideomycetes incertae sedis</taxon>
        <taxon>Botryosphaeriales</taxon>
        <taxon>Botryosphaeriaceae</taxon>
        <taxon>Lasiodiplodia</taxon>
    </lineage>
</organism>
<keyword evidence="2" id="KW-0520">NAD</keyword>
<dbReference type="Pfam" id="PF00465">
    <property type="entry name" value="Fe-ADH"/>
    <property type="match status" value="1"/>
</dbReference>
<dbReference type="GO" id="GO:0046872">
    <property type="term" value="F:metal ion binding"/>
    <property type="evidence" value="ECO:0007669"/>
    <property type="project" value="InterPro"/>
</dbReference>
<dbReference type="Gene3D" id="3.40.50.1970">
    <property type="match status" value="1"/>
</dbReference>